<evidence type="ECO:0000259" key="2">
    <source>
        <dbReference type="Pfam" id="PF07624"/>
    </source>
</evidence>
<gene>
    <name evidence="7" type="ORF">V7x_02110</name>
</gene>
<evidence type="ECO:0000259" key="5">
    <source>
        <dbReference type="Pfam" id="PF07631"/>
    </source>
</evidence>
<feature type="domain" description="DUF1585" evidence="2">
    <location>
        <begin position="566"/>
        <end position="639"/>
    </location>
</feature>
<evidence type="ECO:0000256" key="1">
    <source>
        <dbReference type="SAM" id="SignalP"/>
    </source>
</evidence>
<feature type="domain" description="DUF1588" evidence="4">
    <location>
        <begin position="452"/>
        <end position="552"/>
    </location>
</feature>
<evidence type="ECO:0000313" key="7">
    <source>
        <dbReference type="EMBL" id="TWU64667.1"/>
    </source>
</evidence>
<feature type="domain" description="DUF1592" evidence="5">
    <location>
        <begin position="306"/>
        <end position="433"/>
    </location>
</feature>
<dbReference type="Proteomes" id="UP000316476">
    <property type="component" value="Unassembled WGS sequence"/>
</dbReference>
<dbReference type="InterPro" id="IPR013036">
    <property type="entry name" value="DUF1587"/>
</dbReference>
<dbReference type="InterPro" id="IPR013039">
    <property type="entry name" value="DUF1588"/>
</dbReference>
<feature type="signal peptide" evidence="1">
    <location>
        <begin position="1"/>
        <end position="29"/>
    </location>
</feature>
<name>A0A5C6FNF4_9PLAN</name>
<organism evidence="7 8">
    <name type="scientific">Crateriforma conspicua</name>
    <dbReference type="NCBI Taxonomy" id="2527996"/>
    <lineage>
        <taxon>Bacteria</taxon>
        <taxon>Pseudomonadati</taxon>
        <taxon>Planctomycetota</taxon>
        <taxon>Planctomycetia</taxon>
        <taxon>Planctomycetales</taxon>
        <taxon>Planctomycetaceae</taxon>
        <taxon>Crateriforma</taxon>
    </lineage>
</organism>
<feature type="domain" description="DUF1587" evidence="3">
    <location>
        <begin position="146"/>
        <end position="204"/>
    </location>
</feature>
<dbReference type="Pfam" id="PF07626">
    <property type="entry name" value="PSD3"/>
    <property type="match status" value="1"/>
</dbReference>
<evidence type="ECO:0008006" key="9">
    <source>
        <dbReference type="Google" id="ProtNLM"/>
    </source>
</evidence>
<feature type="chain" id="PRO_5023146965" description="Planctomycete cytochrome C" evidence="1">
    <location>
        <begin position="30"/>
        <end position="645"/>
    </location>
</feature>
<protein>
    <recommendedName>
        <fullName evidence="9">Planctomycete cytochrome C</fullName>
    </recommendedName>
</protein>
<evidence type="ECO:0000259" key="4">
    <source>
        <dbReference type="Pfam" id="PF07627"/>
    </source>
</evidence>
<dbReference type="InterPro" id="IPR011478">
    <property type="entry name" value="DUF1585"/>
</dbReference>
<dbReference type="InterPro" id="IPR013042">
    <property type="entry name" value="DUF1592"/>
</dbReference>
<keyword evidence="1" id="KW-0732">Signal</keyword>
<dbReference type="AlphaFoldDB" id="A0A5C6FNF4"/>
<accession>A0A5C6FNF4</accession>
<reference evidence="7 8" key="1">
    <citation type="submission" date="2019-02" db="EMBL/GenBank/DDBJ databases">
        <title>Deep-cultivation of Planctomycetes and their phenomic and genomic characterization uncovers novel biology.</title>
        <authorList>
            <person name="Wiegand S."/>
            <person name="Jogler M."/>
            <person name="Boedeker C."/>
            <person name="Pinto D."/>
            <person name="Vollmers J."/>
            <person name="Rivas-Marin E."/>
            <person name="Kohn T."/>
            <person name="Peeters S.H."/>
            <person name="Heuer A."/>
            <person name="Rast P."/>
            <person name="Oberbeckmann S."/>
            <person name="Bunk B."/>
            <person name="Jeske O."/>
            <person name="Meyerdierks A."/>
            <person name="Storesund J.E."/>
            <person name="Kallscheuer N."/>
            <person name="Luecker S."/>
            <person name="Lage O.M."/>
            <person name="Pohl T."/>
            <person name="Merkel B.J."/>
            <person name="Hornburger P."/>
            <person name="Mueller R.-W."/>
            <person name="Bruemmer F."/>
            <person name="Labrenz M."/>
            <person name="Spormann A.M."/>
            <person name="Op Den Camp H."/>
            <person name="Overmann J."/>
            <person name="Amann R."/>
            <person name="Jetten M.S.M."/>
            <person name="Mascher T."/>
            <person name="Medema M.H."/>
            <person name="Devos D.P."/>
            <person name="Kaster A.-K."/>
            <person name="Ovreas L."/>
            <person name="Rohde M."/>
            <person name="Galperin M.Y."/>
            <person name="Jogler C."/>
        </authorList>
    </citation>
    <scope>NUCLEOTIDE SEQUENCE [LARGE SCALE GENOMIC DNA]</scope>
    <source>
        <strain evidence="7 8">V7</strain>
    </source>
</reference>
<evidence type="ECO:0000313" key="8">
    <source>
        <dbReference type="Proteomes" id="UP000316476"/>
    </source>
</evidence>
<evidence type="ECO:0000259" key="3">
    <source>
        <dbReference type="Pfam" id="PF07626"/>
    </source>
</evidence>
<proteinExistence type="predicted"/>
<evidence type="ECO:0000259" key="6">
    <source>
        <dbReference type="Pfam" id="PF07637"/>
    </source>
</evidence>
<feature type="domain" description="DUF1595" evidence="6">
    <location>
        <begin position="234"/>
        <end position="291"/>
    </location>
</feature>
<dbReference type="Pfam" id="PF07631">
    <property type="entry name" value="PSD4"/>
    <property type="match status" value="1"/>
</dbReference>
<dbReference type="InterPro" id="IPR013043">
    <property type="entry name" value="DUF1595"/>
</dbReference>
<comment type="caution">
    <text evidence="7">The sequence shown here is derived from an EMBL/GenBank/DDBJ whole genome shotgun (WGS) entry which is preliminary data.</text>
</comment>
<dbReference type="EMBL" id="SJPZ01000001">
    <property type="protein sequence ID" value="TWU64667.1"/>
    <property type="molecule type" value="Genomic_DNA"/>
</dbReference>
<dbReference type="RefSeq" id="WP_197135706.1">
    <property type="nucleotide sequence ID" value="NZ_SJPZ01000001.1"/>
</dbReference>
<dbReference type="Pfam" id="PF07627">
    <property type="entry name" value="PSCyt3"/>
    <property type="match status" value="1"/>
</dbReference>
<dbReference type="Pfam" id="PF07637">
    <property type="entry name" value="PSD5"/>
    <property type="match status" value="1"/>
</dbReference>
<sequence precursor="true">MSQLVTIRMQRFLTNTIAAISLAVMPMRAADCSAQSVVPADLAAQKAEAEQFFQKSIRPFIKTYCLDCHQNRRPTEAGLSFTPALDTPGHAAFSEKWKKAVARVKAHDMPPEGLEQPSDEERLKFVQWLDKVKYLSPKDPGPFVIRRLTKTEYANTLRDLFGVDPKVADRLPDEVSGEGYLNSLSPLQLEQYLAITDQVVNQVIATDESSPTNWQREWIGQLPSESSNTGASVDKIARSLAKNIYRRPASDDEVAVLLNVYELGRGKGLSETGSLRLMLKAMLVSPQFLFITPAVGAAAPVGIVPLDDHQIAARLSYLLWATMPDAELMALADSKRLHEPQTLKAQVYRMLDDPRSRALFDGFGAQWLGLTDLKTRAFDASKFPQMTDAMRSAMYDEVRLFFEDVVRNNHSVTRLIDSEYSFLNEDLAAIYGLPDAISGPEMRRVSLPDRNRGGILGMPGVLAATSFPNRTSPVIRGVWVLQQVLGEQVPSAPPDVPELETQDQESVANLTLRERTELHRADPVCANCHKLLDPIGFGLENFDAIGRWRDQDENGRAIDSTGELPDGSRFTSPEELKAMIAGRVDDFSRNLLEKLLAYALCRRLEGYDEIVVDELMREIAADDYRMKTIVSAVVTSYPFTHRQTN</sequence>
<dbReference type="Pfam" id="PF07624">
    <property type="entry name" value="PSD2"/>
    <property type="match status" value="1"/>
</dbReference>